<keyword evidence="1" id="KW-0812">Transmembrane</keyword>
<keyword evidence="1" id="KW-0472">Membrane</keyword>
<protein>
    <submittedName>
        <fullName evidence="2">14796_t:CDS:1</fullName>
    </submittedName>
</protein>
<dbReference type="Proteomes" id="UP000789396">
    <property type="component" value="Unassembled WGS sequence"/>
</dbReference>
<feature type="transmembrane region" description="Helical" evidence="1">
    <location>
        <begin position="78"/>
        <end position="98"/>
    </location>
</feature>
<proteinExistence type="predicted"/>
<dbReference type="AlphaFoldDB" id="A0A9N9PAF5"/>
<evidence type="ECO:0000313" key="2">
    <source>
        <dbReference type="EMBL" id="CAG8821562.1"/>
    </source>
</evidence>
<comment type="caution">
    <text evidence="2">The sequence shown here is derived from an EMBL/GenBank/DDBJ whole genome shotgun (WGS) entry which is preliminary data.</text>
</comment>
<organism evidence="2 3">
    <name type="scientific">Racocetra fulgida</name>
    <dbReference type="NCBI Taxonomy" id="60492"/>
    <lineage>
        <taxon>Eukaryota</taxon>
        <taxon>Fungi</taxon>
        <taxon>Fungi incertae sedis</taxon>
        <taxon>Mucoromycota</taxon>
        <taxon>Glomeromycotina</taxon>
        <taxon>Glomeromycetes</taxon>
        <taxon>Diversisporales</taxon>
        <taxon>Gigasporaceae</taxon>
        <taxon>Racocetra</taxon>
    </lineage>
</organism>
<evidence type="ECO:0000256" key="1">
    <source>
        <dbReference type="SAM" id="Phobius"/>
    </source>
</evidence>
<keyword evidence="3" id="KW-1185">Reference proteome</keyword>
<dbReference type="EMBL" id="CAJVPZ010100736">
    <property type="protein sequence ID" value="CAG8821562.1"/>
    <property type="molecule type" value="Genomic_DNA"/>
</dbReference>
<keyword evidence="1" id="KW-1133">Transmembrane helix</keyword>
<reference evidence="2" key="1">
    <citation type="submission" date="2021-06" db="EMBL/GenBank/DDBJ databases">
        <authorList>
            <person name="Kallberg Y."/>
            <person name="Tangrot J."/>
            <person name="Rosling A."/>
        </authorList>
    </citation>
    <scope>NUCLEOTIDE SEQUENCE</scope>
    <source>
        <strain evidence="2">IN212</strain>
    </source>
</reference>
<name>A0A9N9PAF5_9GLOM</name>
<evidence type="ECO:0000313" key="3">
    <source>
        <dbReference type="Proteomes" id="UP000789396"/>
    </source>
</evidence>
<accession>A0A9N9PAF5</accession>
<gene>
    <name evidence="2" type="ORF">RFULGI_LOCUS19696</name>
</gene>
<feature type="non-terminal residue" evidence="2">
    <location>
        <position position="1"/>
    </location>
</feature>
<sequence length="101" mass="11535">ITNIDLMFDLIKKIALHARITNIDSRNIIFGNQRLRCIGNNIIALVNRKLSILRIVILRIAIILRIDILRIGILRIGILKIGILRIGILRIGILRIGILRM</sequence>
<feature type="non-terminal residue" evidence="2">
    <location>
        <position position="101"/>
    </location>
</feature>